<keyword evidence="1" id="KW-0732">Signal</keyword>
<dbReference type="Pfam" id="PF06519">
    <property type="entry name" value="TolA"/>
    <property type="match status" value="1"/>
</dbReference>
<sequence length="127" mass="14287">MKKLASVCLLSLLFASACSPHKSTSTKPIELRPKEVAPLVDKPTRYVREVQAAIQWKFFIEDDYRGKTCDVSIKMSKDGLVYDLQGNGYPPLCEAAIKAIKNADIPAPYDDETYQQFKKTVLTFKPI</sequence>
<proteinExistence type="predicted"/>
<evidence type="ECO:0000313" key="2">
    <source>
        <dbReference type="EMBL" id="MCL1029497.1"/>
    </source>
</evidence>
<evidence type="ECO:0000313" key="3">
    <source>
        <dbReference type="Proteomes" id="UP001165275"/>
    </source>
</evidence>
<gene>
    <name evidence="2" type="primary">tolA</name>
    <name evidence="2" type="ORF">KAJ71_10750</name>
</gene>
<dbReference type="PROSITE" id="PS51257">
    <property type="entry name" value="PROKAR_LIPOPROTEIN"/>
    <property type="match status" value="1"/>
</dbReference>
<reference evidence="2" key="1">
    <citation type="submission" date="2021-04" db="EMBL/GenBank/DDBJ databases">
        <title>Genome sequence of Serratia sp. arafor3.</title>
        <authorList>
            <person name="Besaury L."/>
        </authorList>
    </citation>
    <scope>NUCLEOTIDE SEQUENCE</scope>
    <source>
        <strain evidence="2">Arafor3</strain>
    </source>
</reference>
<dbReference type="EMBL" id="JAGQDC010000007">
    <property type="protein sequence ID" value="MCL1029497.1"/>
    <property type="molecule type" value="Genomic_DNA"/>
</dbReference>
<protein>
    <submittedName>
        <fullName evidence="2">Cell envelope integrity protein TolA</fullName>
    </submittedName>
</protein>
<organism evidence="2 3">
    <name type="scientific">Serratia silvae</name>
    <dbReference type="NCBI Taxonomy" id="2824122"/>
    <lineage>
        <taxon>Bacteria</taxon>
        <taxon>Pseudomonadati</taxon>
        <taxon>Pseudomonadota</taxon>
        <taxon>Gammaproteobacteria</taxon>
        <taxon>Enterobacterales</taxon>
        <taxon>Yersiniaceae</taxon>
        <taxon>Serratia</taxon>
    </lineage>
</organism>
<evidence type="ECO:0000256" key="1">
    <source>
        <dbReference type="SAM" id="SignalP"/>
    </source>
</evidence>
<feature type="signal peptide" evidence="1">
    <location>
        <begin position="1"/>
        <end position="17"/>
    </location>
</feature>
<keyword evidence="3" id="KW-1185">Reference proteome</keyword>
<dbReference type="NCBIfam" id="TIGR02794">
    <property type="entry name" value="tolA_full"/>
    <property type="match status" value="1"/>
</dbReference>
<dbReference type="RefSeq" id="WP_248945713.1">
    <property type="nucleotide sequence ID" value="NZ_CBCSGY010000008.1"/>
</dbReference>
<dbReference type="InterPro" id="IPR014161">
    <property type="entry name" value="Tol-Pal_TolA"/>
</dbReference>
<accession>A0ABT0KCG0</accession>
<dbReference type="SUPFAM" id="SSF74653">
    <property type="entry name" value="TolA/TonB C-terminal domain"/>
    <property type="match status" value="1"/>
</dbReference>
<name>A0ABT0KCG0_9GAMM</name>
<dbReference type="Gene3D" id="3.30.1150.10">
    <property type="match status" value="1"/>
</dbReference>
<dbReference type="Proteomes" id="UP001165275">
    <property type="component" value="Unassembled WGS sequence"/>
</dbReference>
<comment type="caution">
    <text evidence="2">The sequence shown here is derived from an EMBL/GenBank/DDBJ whole genome shotgun (WGS) entry which is preliminary data.</text>
</comment>
<feature type="chain" id="PRO_5047332190" evidence="1">
    <location>
        <begin position="18"/>
        <end position="127"/>
    </location>
</feature>